<feature type="domain" description="ABC transmembrane type-1" evidence="11">
    <location>
        <begin position="16"/>
        <end position="297"/>
    </location>
</feature>
<evidence type="ECO:0000259" key="11">
    <source>
        <dbReference type="PROSITE" id="PS50929"/>
    </source>
</evidence>
<reference evidence="12 13" key="1">
    <citation type="journal article" date="2015" name="Genome Announc.">
        <title>Expanding the biotechnology potential of lactobacilli through comparative genomics of 213 strains and associated genera.</title>
        <authorList>
            <person name="Sun Z."/>
            <person name="Harris H.M."/>
            <person name="McCann A."/>
            <person name="Guo C."/>
            <person name="Argimon S."/>
            <person name="Zhang W."/>
            <person name="Yang X."/>
            <person name="Jeffery I.B."/>
            <person name="Cooney J.C."/>
            <person name="Kagawa T.F."/>
            <person name="Liu W."/>
            <person name="Song Y."/>
            <person name="Salvetti E."/>
            <person name="Wrobel A."/>
            <person name="Rasinkangas P."/>
            <person name="Parkhill J."/>
            <person name="Rea M.C."/>
            <person name="O'Sullivan O."/>
            <person name="Ritari J."/>
            <person name="Douillard F.P."/>
            <person name="Paul Ross R."/>
            <person name="Yang R."/>
            <person name="Briner A.E."/>
            <person name="Felis G.E."/>
            <person name="de Vos W.M."/>
            <person name="Barrangou R."/>
            <person name="Klaenhammer T.R."/>
            <person name="Caufield P.W."/>
            <person name="Cui Y."/>
            <person name="Zhang H."/>
            <person name="O'Toole P.W."/>
        </authorList>
    </citation>
    <scope>NUCLEOTIDE SEQUENCE [LARGE SCALE GENOMIC DNA]</scope>
    <source>
        <strain evidence="12 13">DSM 20452</strain>
    </source>
</reference>
<sequence length="577" mass="64055">MEILKPHLKNYLGAILGAVISIIVAAGASLLQPRILQFILDNLLKNDRQAMFKEGMLLIALAVIGVIAGILNVYFAARVAQGVTSDLRQQTYEKIQTFSLSNIEKFSASTLVVRLINDMNQVLNVVMMTFMQVLRMPIMIIGAFVMGIVTIPRFWWLQVAMFLAVFLVIGLTFPQLGKMFDRYQKKLDRSNTIAKEAMQGIRVIKSFNQQTNEEKRFGEVADDMNDLNIKIGYVFSCLLPAFFLVCNVGITAVVYLVGINVENNPGELAAITSYIGYLMQMLFTLAFGGMTMAMYARGFVSLGRIKEVLDTKPDLTFDPKAPEVELDGAVEFDNVSFAYPGAEHETLKNISFKVASGESIGVIGATGSGKSTLAQLMTRLYDPTSGVVKVGGVDLREVNETSLRKAVSLVLQKALLFSGKISDNLRQGDRNATTKDFRWAAKISQAAEFVERYDDQYEHQVEERSANFSGGQKQRLSITRGVVGKPKVLILDDSTSALDAKSEKRVKEALEKELTQTTTFVIAEKIFSVMDADKIMVLDQGQIVAWGSHQELLATSKVYREIYETQRAKDKIEEGEL</sequence>
<keyword evidence="4 9" id="KW-0812">Transmembrane</keyword>
<feature type="transmembrane region" description="Helical" evidence="9">
    <location>
        <begin position="55"/>
        <end position="77"/>
    </location>
</feature>
<evidence type="ECO:0000256" key="3">
    <source>
        <dbReference type="ARBA" id="ARBA00022475"/>
    </source>
</evidence>
<dbReference type="Gene3D" id="3.40.50.300">
    <property type="entry name" value="P-loop containing nucleotide triphosphate hydrolases"/>
    <property type="match status" value="1"/>
</dbReference>
<evidence type="ECO:0000256" key="9">
    <source>
        <dbReference type="SAM" id="Phobius"/>
    </source>
</evidence>
<dbReference type="GO" id="GO:0140359">
    <property type="term" value="F:ABC-type transporter activity"/>
    <property type="evidence" value="ECO:0007669"/>
    <property type="project" value="InterPro"/>
</dbReference>
<dbReference type="CDD" id="cd18548">
    <property type="entry name" value="ABC_6TM_Tm287_like"/>
    <property type="match status" value="1"/>
</dbReference>
<evidence type="ECO:0000313" key="12">
    <source>
        <dbReference type="EMBL" id="KRM77960.1"/>
    </source>
</evidence>
<dbReference type="InterPro" id="IPR003439">
    <property type="entry name" value="ABC_transporter-like_ATP-bd"/>
</dbReference>
<comment type="caution">
    <text evidence="12">The sequence shown here is derived from an EMBL/GenBank/DDBJ whole genome shotgun (WGS) entry which is preliminary data.</text>
</comment>
<keyword evidence="3" id="KW-1003">Cell membrane</keyword>
<accession>A0A0R2BF11</accession>
<dbReference type="InterPro" id="IPR011527">
    <property type="entry name" value="ABC1_TM_dom"/>
</dbReference>
<gene>
    <name evidence="12" type="ORF">FC48_GL000340</name>
</gene>
<feature type="domain" description="ABC transporter" evidence="10">
    <location>
        <begin position="330"/>
        <end position="565"/>
    </location>
</feature>
<dbReference type="PROSITE" id="PS50893">
    <property type="entry name" value="ABC_TRANSPORTER_2"/>
    <property type="match status" value="1"/>
</dbReference>
<dbReference type="PANTHER" id="PTHR24221">
    <property type="entry name" value="ATP-BINDING CASSETTE SUB-FAMILY B"/>
    <property type="match status" value="1"/>
</dbReference>
<dbReference type="RefSeq" id="WP_056957987.1">
    <property type="nucleotide sequence ID" value="NZ_AYYN01000010.1"/>
</dbReference>
<dbReference type="GO" id="GO:0005886">
    <property type="term" value="C:plasma membrane"/>
    <property type="evidence" value="ECO:0007669"/>
    <property type="project" value="UniProtKB-SubCell"/>
</dbReference>
<evidence type="ECO:0000259" key="10">
    <source>
        <dbReference type="PROSITE" id="PS50893"/>
    </source>
</evidence>
<comment type="subcellular location">
    <subcellularLocation>
        <location evidence="1">Cell membrane</location>
        <topology evidence="1">Multi-pass membrane protein</topology>
    </subcellularLocation>
</comment>
<keyword evidence="8 9" id="KW-0472">Membrane</keyword>
<dbReference type="InterPro" id="IPR027417">
    <property type="entry name" value="P-loop_NTPase"/>
</dbReference>
<dbReference type="SMART" id="SM00382">
    <property type="entry name" value="AAA"/>
    <property type="match status" value="1"/>
</dbReference>
<evidence type="ECO:0000313" key="13">
    <source>
        <dbReference type="Proteomes" id="UP000051612"/>
    </source>
</evidence>
<feature type="transmembrane region" description="Helical" evidence="9">
    <location>
        <begin position="233"/>
        <end position="257"/>
    </location>
</feature>
<keyword evidence="5" id="KW-0547">Nucleotide-binding</keyword>
<dbReference type="InterPro" id="IPR036640">
    <property type="entry name" value="ABC1_TM_sf"/>
</dbReference>
<protein>
    <submittedName>
        <fullName evidence="12">Multidrug ABC transporter permease ATP-binding protein</fullName>
    </submittedName>
</protein>
<name>A0A0R2BF11_9LACO</name>
<dbReference type="PROSITE" id="PS50929">
    <property type="entry name" value="ABC_TM1F"/>
    <property type="match status" value="1"/>
</dbReference>
<evidence type="ECO:0000256" key="8">
    <source>
        <dbReference type="ARBA" id="ARBA00023136"/>
    </source>
</evidence>
<dbReference type="InterPro" id="IPR039421">
    <property type="entry name" value="Type_1_exporter"/>
</dbReference>
<dbReference type="Pfam" id="PF00005">
    <property type="entry name" value="ABC_tran"/>
    <property type="match status" value="1"/>
</dbReference>
<organism evidence="12 13">
    <name type="scientific">Ligilactobacillus murinus DSM 20452 = NBRC 14221</name>
    <dbReference type="NCBI Taxonomy" id="1423772"/>
    <lineage>
        <taxon>Bacteria</taxon>
        <taxon>Bacillati</taxon>
        <taxon>Bacillota</taxon>
        <taxon>Bacilli</taxon>
        <taxon>Lactobacillales</taxon>
        <taxon>Lactobacillaceae</taxon>
        <taxon>Ligilactobacillus</taxon>
    </lineage>
</organism>
<dbReference type="InterPro" id="IPR003593">
    <property type="entry name" value="AAA+_ATPase"/>
</dbReference>
<dbReference type="SUPFAM" id="SSF90123">
    <property type="entry name" value="ABC transporter transmembrane region"/>
    <property type="match status" value="1"/>
</dbReference>
<evidence type="ECO:0000256" key="1">
    <source>
        <dbReference type="ARBA" id="ARBA00004651"/>
    </source>
</evidence>
<evidence type="ECO:0000256" key="4">
    <source>
        <dbReference type="ARBA" id="ARBA00022692"/>
    </source>
</evidence>
<dbReference type="PANTHER" id="PTHR24221:SF618">
    <property type="entry name" value="ABC TRANSPORTER ATP-BINDING PROTEIN_PERMEASE"/>
    <property type="match status" value="1"/>
</dbReference>
<dbReference type="GO" id="GO:0016887">
    <property type="term" value="F:ATP hydrolysis activity"/>
    <property type="evidence" value="ECO:0007669"/>
    <property type="project" value="InterPro"/>
</dbReference>
<feature type="transmembrane region" description="Helical" evidence="9">
    <location>
        <begin position="155"/>
        <end position="176"/>
    </location>
</feature>
<evidence type="ECO:0000256" key="2">
    <source>
        <dbReference type="ARBA" id="ARBA00022448"/>
    </source>
</evidence>
<keyword evidence="6 12" id="KW-0067">ATP-binding</keyword>
<dbReference type="GO" id="GO:0005524">
    <property type="term" value="F:ATP binding"/>
    <property type="evidence" value="ECO:0007669"/>
    <property type="project" value="UniProtKB-KW"/>
</dbReference>
<feature type="transmembrane region" description="Helical" evidence="9">
    <location>
        <begin position="12"/>
        <end position="35"/>
    </location>
</feature>
<keyword evidence="2" id="KW-0813">Transport</keyword>
<proteinExistence type="predicted"/>
<feature type="transmembrane region" description="Helical" evidence="9">
    <location>
        <begin position="122"/>
        <end position="149"/>
    </location>
</feature>
<evidence type="ECO:0000256" key="7">
    <source>
        <dbReference type="ARBA" id="ARBA00022989"/>
    </source>
</evidence>
<dbReference type="Pfam" id="PF00664">
    <property type="entry name" value="ABC_membrane"/>
    <property type="match status" value="1"/>
</dbReference>
<dbReference type="SUPFAM" id="SSF52540">
    <property type="entry name" value="P-loop containing nucleoside triphosphate hydrolases"/>
    <property type="match status" value="1"/>
</dbReference>
<dbReference type="PATRIC" id="fig|1423772.3.peg.374"/>
<evidence type="ECO:0000256" key="5">
    <source>
        <dbReference type="ARBA" id="ARBA00022741"/>
    </source>
</evidence>
<dbReference type="Proteomes" id="UP000051612">
    <property type="component" value="Unassembled WGS sequence"/>
</dbReference>
<dbReference type="Gene3D" id="1.20.1560.10">
    <property type="entry name" value="ABC transporter type 1, transmembrane domain"/>
    <property type="match status" value="1"/>
</dbReference>
<evidence type="ECO:0000256" key="6">
    <source>
        <dbReference type="ARBA" id="ARBA00022840"/>
    </source>
</evidence>
<dbReference type="EMBL" id="AYYN01000010">
    <property type="protein sequence ID" value="KRM77960.1"/>
    <property type="molecule type" value="Genomic_DNA"/>
</dbReference>
<dbReference type="FunFam" id="3.40.50.300:FF:000221">
    <property type="entry name" value="Multidrug ABC transporter ATP-binding protein"/>
    <property type="match status" value="1"/>
</dbReference>
<dbReference type="AlphaFoldDB" id="A0A0R2BF11"/>
<keyword evidence="7 9" id="KW-1133">Transmembrane helix</keyword>
<feature type="transmembrane region" description="Helical" evidence="9">
    <location>
        <begin position="277"/>
        <end position="296"/>
    </location>
</feature>